<evidence type="ECO:0000259" key="10">
    <source>
        <dbReference type="PROSITE" id="PS50262"/>
    </source>
</evidence>
<dbReference type="AlphaFoldDB" id="A0A9P1J2W3"/>
<dbReference type="PROSITE" id="PS50262">
    <property type="entry name" value="G_PROTEIN_RECEP_F1_2"/>
    <property type="match status" value="1"/>
</dbReference>
<dbReference type="InterPro" id="IPR000276">
    <property type="entry name" value="GPCR_Rhodpsn"/>
</dbReference>
<evidence type="ECO:0000256" key="7">
    <source>
        <dbReference type="ARBA" id="ARBA00023224"/>
    </source>
</evidence>
<dbReference type="OrthoDB" id="5962705at2759"/>
<feature type="transmembrane region" description="Helical" evidence="9">
    <location>
        <begin position="377"/>
        <end position="400"/>
    </location>
</feature>
<dbReference type="PROSITE" id="PS00237">
    <property type="entry name" value="G_PROTEIN_RECEP_F1_1"/>
    <property type="match status" value="1"/>
</dbReference>
<sequence length="429" mass="48783">MDADNQTIEKYNIIFDTVTNIKRNLFNNSDDIFKNQSMFTLLSSHCDNKDVIKFAALALESAFDYSNNELVNGAPLHLAIKVVLTLIFIIVGCVGLVGNLFTVIVIFKTASLHSHTNCFLASLAISDFCLIVVGVSFDLIYIWRNGDPPPIYGYCSFTSTTISLFTFASILTIVSLTAERFQAICYPFTHRTVFDRRRVMKLIYTIWIVAAIPSLYIGMKFQRVLTDFCGYSHPHQFGSCSLVTNPDSPLRYPVETIMVITFVLPLFFIVFCYCRILATLNEMSASTTVHTPVGTTASDSIQFQFSRSSQNANHSFPLTVHVKNYQPPRSQQAQKMVIKMLFTVTSVFFLCYLPYHIQRLIIQYNKEYCNNSTFCKFLFSVTGLLQYVSATLNPIFYNLMSSRFRNAFNKIIKDFLSKSDKEYGSLARL</sequence>
<evidence type="ECO:0000256" key="6">
    <source>
        <dbReference type="ARBA" id="ARBA00023170"/>
    </source>
</evidence>
<keyword evidence="3 9" id="KW-1133">Transmembrane helix</keyword>
<proteinExistence type="inferred from homology"/>
<evidence type="ECO:0000256" key="1">
    <source>
        <dbReference type="ARBA" id="ARBA00004141"/>
    </source>
</evidence>
<evidence type="ECO:0000256" key="5">
    <source>
        <dbReference type="ARBA" id="ARBA00023136"/>
    </source>
</evidence>
<evidence type="ECO:0000256" key="8">
    <source>
        <dbReference type="RuleBase" id="RU000688"/>
    </source>
</evidence>
<dbReference type="InterPro" id="IPR017452">
    <property type="entry name" value="GPCR_Rhodpsn_7TM"/>
</dbReference>
<feature type="transmembrane region" description="Helical" evidence="9">
    <location>
        <begin position="78"/>
        <end position="107"/>
    </location>
</feature>
<accession>A0A9P1J2W3</accession>
<dbReference type="Proteomes" id="UP001152747">
    <property type="component" value="Unassembled WGS sequence"/>
</dbReference>
<dbReference type="PANTHER" id="PTHR24243">
    <property type="entry name" value="G-PROTEIN COUPLED RECEPTOR"/>
    <property type="match status" value="1"/>
</dbReference>
<dbReference type="PANTHER" id="PTHR24243:SF208">
    <property type="entry name" value="PYROKININ-1 RECEPTOR"/>
    <property type="match status" value="1"/>
</dbReference>
<organism evidence="11 12">
    <name type="scientific">Caenorhabditis angaria</name>
    <dbReference type="NCBI Taxonomy" id="860376"/>
    <lineage>
        <taxon>Eukaryota</taxon>
        <taxon>Metazoa</taxon>
        <taxon>Ecdysozoa</taxon>
        <taxon>Nematoda</taxon>
        <taxon>Chromadorea</taxon>
        <taxon>Rhabditida</taxon>
        <taxon>Rhabditina</taxon>
        <taxon>Rhabditomorpha</taxon>
        <taxon>Rhabditoidea</taxon>
        <taxon>Rhabditidae</taxon>
        <taxon>Peloderinae</taxon>
        <taxon>Caenorhabditis</taxon>
    </lineage>
</organism>
<dbReference type="SMART" id="SM01381">
    <property type="entry name" value="7TM_GPCR_Srsx"/>
    <property type="match status" value="1"/>
</dbReference>
<feature type="transmembrane region" description="Helical" evidence="9">
    <location>
        <begin position="119"/>
        <end position="139"/>
    </location>
</feature>
<dbReference type="GO" id="GO:0005886">
    <property type="term" value="C:plasma membrane"/>
    <property type="evidence" value="ECO:0007669"/>
    <property type="project" value="TreeGrafter"/>
</dbReference>
<evidence type="ECO:0000313" key="12">
    <source>
        <dbReference type="Proteomes" id="UP001152747"/>
    </source>
</evidence>
<keyword evidence="6 8" id="KW-0675">Receptor</keyword>
<keyword evidence="12" id="KW-1185">Reference proteome</keyword>
<gene>
    <name evidence="11" type="ORF">CAMP_LOCUS18550</name>
</gene>
<dbReference type="EMBL" id="CANHGI010000006">
    <property type="protein sequence ID" value="CAI5455913.1"/>
    <property type="molecule type" value="Genomic_DNA"/>
</dbReference>
<evidence type="ECO:0000256" key="9">
    <source>
        <dbReference type="SAM" id="Phobius"/>
    </source>
</evidence>
<evidence type="ECO:0000256" key="4">
    <source>
        <dbReference type="ARBA" id="ARBA00023040"/>
    </source>
</evidence>
<feature type="transmembrane region" description="Helical" evidence="9">
    <location>
        <begin position="151"/>
        <end position="178"/>
    </location>
</feature>
<keyword evidence="4 8" id="KW-0297">G-protein coupled receptor</keyword>
<keyword evidence="7 8" id="KW-0807">Transducer</keyword>
<dbReference type="GO" id="GO:0004930">
    <property type="term" value="F:G protein-coupled receptor activity"/>
    <property type="evidence" value="ECO:0007669"/>
    <property type="project" value="UniProtKB-KW"/>
</dbReference>
<evidence type="ECO:0000256" key="2">
    <source>
        <dbReference type="ARBA" id="ARBA00022692"/>
    </source>
</evidence>
<feature type="transmembrane region" description="Helical" evidence="9">
    <location>
        <begin position="257"/>
        <end position="278"/>
    </location>
</feature>
<comment type="similarity">
    <text evidence="8">Belongs to the G-protein coupled receptor 1 family.</text>
</comment>
<dbReference type="Gene3D" id="1.20.1070.10">
    <property type="entry name" value="Rhodopsin 7-helix transmembrane proteins"/>
    <property type="match status" value="1"/>
</dbReference>
<evidence type="ECO:0000256" key="3">
    <source>
        <dbReference type="ARBA" id="ARBA00022989"/>
    </source>
</evidence>
<reference evidence="11" key="1">
    <citation type="submission" date="2022-11" db="EMBL/GenBank/DDBJ databases">
        <authorList>
            <person name="Kikuchi T."/>
        </authorList>
    </citation>
    <scope>NUCLEOTIDE SEQUENCE</scope>
    <source>
        <strain evidence="11">PS1010</strain>
    </source>
</reference>
<feature type="transmembrane region" description="Helical" evidence="9">
    <location>
        <begin position="199"/>
        <end position="218"/>
    </location>
</feature>
<evidence type="ECO:0000313" key="11">
    <source>
        <dbReference type="EMBL" id="CAI5455913.1"/>
    </source>
</evidence>
<name>A0A9P1J2W3_9PELO</name>
<comment type="subcellular location">
    <subcellularLocation>
        <location evidence="1">Membrane</location>
        <topology evidence="1">Multi-pass membrane protein</topology>
    </subcellularLocation>
</comment>
<feature type="domain" description="G-protein coupled receptors family 1 profile" evidence="10">
    <location>
        <begin position="98"/>
        <end position="397"/>
    </location>
</feature>
<protein>
    <recommendedName>
        <fullName evidence="10">G-protein coupled receptors family 1 profile domain-containing protein</fullName>
    </recommendedName>
</protein>
<keyword evidence="2 8" id="KW-0812">Transmembrane</keyword>
<keyword evidence="5 9" id="KW-0472">Membrane</keyword>
<dbReference type="SUPFAM" id="SSF81321">
    <property type="entry name" value="Family A G protein-coupled receptor-like"/>
    <property type="match status" value="1"/>
</dbReference>
<comment type="caution">
    <text evidence="11">The sequence shown here is derived from an EMBL/GenBank/DDBJ whole genome shotgun (WGS) entry which is preliminary data.</text>
</comment>
<dbReference type="Pfam" id="PF00001">
    <property type="entry name" value="7tm_1"/>
    <property type="match status" value="1"/>
</dbReference>
<feature type="transmembrane region" description="Helical" evidence="9">
    <location>
        <begin position="336"/>
        <end position="357"/>
    </location>
</feature>
<dbReference type="PRINTS" id="PR00237">
    <property type="entry name" value="GPCRRHODOPSN"/>
</dbReference>